<keyword evidence="1" id="KW-1133">Transmembrane helix</keyword>
<feature type="transmembrane region" description="Helical" evidence="1">
    <location>
        <begin position="20"/>
        <end position="47"/>
    </location>
</feature>
<evidence type="ECO:0000313" key="3">
    <source>
        <dbReference type="Proteomes" id="UP000509667"/>
    </source>
</evidence>
<dbReference type="Proteomes" id="UP000509667">
    <property type="component" value="Chromosome"/>
</dbReference>
<dbReference type="GeneID" id="56078584"/>
<dbReference type="KEGG" id="hrr:HZS55_11935"/>
<evidence type="ECO:0000313" key="2">
    <source>
        <dbReference type="EMBL" id="QLH77963.1"/>
    </source>
</evidence>
<dbReference type="EMBL" id="CP058910">
    <property type="protein sequence ID" value="QLH77963.1"/>
    <property type="molecule type" value="Genomic_DNA"/>
</dbReference>
<feature type="transmembrane region" description="Helical" evidence="1">
    <location>
        <begin position="68"/>
        <end position="89"/>
    </location>
</feature>
<reference evidence="2 3" key="1">
    <citation type="submission" date="2020-07" db="EMBL/GenBank/DDBJ databases">
        <title>Halosimplex pelagicum sp. nov. and Halosimplex rubrum sp. nov., isolated from salted brown alga Laminaria, and emended description of the genus Halosimplex.</title>
        <authorList>
            <person name="Cui H."/>
        </authorList>
    </citation>
    <scope>NUCLEOTIDE SEQUENCE [LARGE SCALE GENOMIC DNA]</scope>
    <source>
        <strain evidence="2 3">R27</strain>
    </source>
</reference>
<sequence>MEEQPGLSDQYRTASPWPLLVAVGFALAEVGVFLGIFPLAVGGVLLLGGSVAGILGESGYARRPWRTLALLGVGFAALGGVLVATQVPGSSVSLLEVVTDPNGVVGRGLAIAVAGVMLVAAGVVSQAVGRTQQGV</sequence>
<dbReference type="OrthoDB" id="206484at2157"/>
<evidence type="ECO:0000256" key="1">
    <source>
        <dbReference type="SAM" id="Phobius"/>
    </source>
</evidence>
<keyword evidence="3" id="KW-1185">Reference proteome</keyword>
<organism evidence="2 3">
    <name type="scientific">Halosimplex rubrum</name>
    <dbReference type="NCBI Taxonomy" id="869889"/>
    <lineage>
        <taxon>Archaea</taxon>
        <taxon>Methanobacteriati</taxon>
        <taxon>Methanobacteriota</taxon>
        <taxon>Stenosarchaea group</taxon>
        <taxon>Halobacteria</taxon>
        <taxon>Halobacteriales</taxon>
        <taxon>Haloarculaceae</taxon>
        <taxon>Halosimplex</taxon>
    </lineage>
</organism>
<dbReference type="AlphaFoldDB" id="A0A7D5P0E2"/>
<name>A0A7D5P0E2_9EURY</name>
<dbReference type="RefSeq" id="WP_179907887.1">
    <property type="nucleotide sequence ID" value="NZ_CP058910.1"/>
</dbReference>
<proteinExistence type="predicted"/>
<dbReference type="Pfam" id="PF24396">
    <property type="entry name" value="DUF7541"/>
    <property type="match status" value="1"/>
</dbReference>
<protein>
    <submittedName>
        <fullName evidence="2">Cox cluster protein</fullName>
    </submittedName>
</protein>
<keyword evidence="1" id="KW-0472">Membrane</keyword>
<accession>A0A7D5P0E2</accession>
<dbReference type="InterPro" id="IPR055963">
    <property type="entry name" value="DUF7541"/>
</dbReference>
<feature type="transmembrane region" description="Helical" evidence="1">
    <location>
        <begin position="109"/>
        <end position="129"/>
    </location>
</feature>
<keyword evidence="1" id="KW-0812">Transmembrane</keyword>
<gene>
    <name evidence="2" type="ORF">HZS55_11935</name>
</gene>